<feature type="compositionally biased region" description="Polar residues" evidence="1">
    <location>
        <begin position="442"/>
        <end position="473"/>
    </location>
</feature>
<dbReference type="Pfam" id="PF01607">
    <property type="entry name" value="CBM_14"/>
    <property type="match status" value="1"/>
</dbReference>
<feature type="region of interest" description="Disordered" evidence="1">
    <location>
        <begin position="440"/>
        <end position="476"/>
    </location>
</feature>
<accession>A0AAW1UIB1</accession>
<dbReference type="PANTHER" id="PTHR22933">
    <property type="entry name" value="FI18007P1-RELATED"/>
    <property type="match status" value="1"/>
</dbReference>
<keyword evidence="4" id="KW-1185">Reference proteome</keyword>
<feature type="compositionally biased region" description="Polar residues" evidence="1">
    <location>
        <begin position="370"/>
        <end position="405"/>
    </location>
</feature>
<dbReference type="PROSITE" id="PS50940">
    <property type="entry name" value="CHIT_BIND_II"/>
    <property type="match status" value="1"/>
</dbReference>
<feature type="region of interest" description="Disordered" evidence="1">
    <location>
        <begin position="207"/>
        <end position="246"/>
    </location>
</feature>
<dbReference type="InterPro" id="IPR002557">
    <property type="entry name" value="Chitin-bd_dom"/>
</dbReference>
<comment type="caution">
    <text evidence="3">The sequence shown here is derived from an EMBL/GenBank/DDBJ whole genome shotgun (WGS) entry which is preliminary data.</text>
</comment>
<reference evidence="3 4" key="1">
    <citation type="submission" date="2023-03" db="EMBL/GenBank/DDBJ databases">
        <title>Genome insight into feeding habits of ladybird beetles.</title>
        <authorList>
            <person name="Li H.-S."/>
            <person name="Huang Y.-H."/>
            <person name="Pang H."/>
        </authorList>
    </citation>
    <scope>NUCLEOTIDE SEQUENCE [LARGE SCALE GENOMIC DNA]</scope>
    <source>
        <strain evidence="3">SYSU_2023b</strain>
        <tissue evidence="3">Whole body</tissue>
    </source>
</reference>
<dbReference type="SUPFAM" id="SSF57625">
    <property type="entry name" value="Invertebrate chitin-binding proteins"/>
    <property type="match status" value="1"/>
</dbReference>
<proteinExistence type="predicted"/>
<evidence type="ECO:0000313" key="3">
    <source>
        <dbReference type="EMBL" id="KAK9880248.1"/>
    </source>
</evidence>
<dbReference type="SMART" id="SM00494">
    <property type="entry name" value="ChtBD2"/>
    <property type="match status" value="1"/>
</dbReference>
<dbReference type="InterPro" id="IPR036508">
    <property type="entry name" value="Chitin-bd_dom_sf"/>
</dbReference>
<evidence type="ECO:0000256" key="1">
    <source>
        <dbReference type="SAM" id="MobiDB-lite"/>
    </source>
</evidence>
<gene>
    <name evidence="3" type="ORF">WA026_010124</name>
</gene>
<feature type="compositionally biased region" description="Basic residues" evidence="1">
    <location>
        <begin position="228"/>
        <end position="242"/>
    </location>
</feature>
<evidence type="ECO:0000313" key="4">
    <source>
        <dbReference type="Proteomes" id="UP001431783"/>
    </source>
</evidence>
<dbReference type="InterPro" id="IPR052976">
    <property type="entry name" value="Scoloptoxin-like"/>
</dbReference>
<dbReference type="EMBL" id="JARQZJ010000064">
    <property type="protein sequence ID" value="KAK9880248.1"/>
    <property type="molecule type" value="Genomic_DNA"/>
</dbReference>
<dbReference type="PANTHER" id="PTHR22933:SF42">
    <property type="entry name" value="FI18455P1-RELATED"/>
    <property type="match status" value="1"/>
</dbReference>
<organism evidence="3 4">
    <name type="scientific">Henosepilachna vigintioctopunctata</name>
    <dbReference type="NCBI Taxonomy" id="420089"/>
    <lineage>
        <taxon>Eukaryota</taxon>
        <taxon>Metazoa</taxon>
        <taxon>Ecdysozoa</taxon>
        <taxon>Arthropoda</taxon>
        <taxon>Hexapoda</taxon>
        <taxon>Insecta</taxon>
        <taxon>Pterygota</taxon>
        <taxon>Neoptera</taxon>
        <taxon>Endopterygota</taxon>
        <taxon>Coleoptera</taxon>
        <taxon>Polyphaga</taxon>
        <taxon>Cucujiformia</taxon>
        <taxon>Coccinelloidea</taxon>
        <taxon>Coccinellidae</taxon>
        <taxon>Epilachninae</taxon>
        <taxon>Epilachnini</taxon>
        <taxon>Henosepilachna</taxon>
    </lineage>
</organism>
<protein>
    <recommendedName>
        <fullName evidence="2">Chitin-binding type-2 domain-containing protein</fullName>
    </recommendedName>
</protein>
<dbReference type="Gene3D" id="2.170.140.10">
    <property type="entry name" value="Chitin binding domain"/>
    <property type="match status" value="1"/>
</dbReference>
<feature type="domain" description="Chitin-binding type-2" evidence="2">
    <location>
        <begin position="75"/>
        <end position="132"/>
    </location>
</feature>
<sequence length="1090" mass="123794">MKHNISIETGLSILFCCYQCIVTNISADKLDDDKSIENSSISGTGRLIRNSFPHQGYLEKPGKDYPVLARIPETTFTCLNLETGYYADLETRCQVFHICEDGKKMSFLCPNGTIFQQSELICDWWFKVNCTVSPLLYEESSEQLREASLRRKLARRTPLKNNIIRMPFKKKETVTTKYSEISRRNFEVEHVTPSMLNSYPTTAEFISTRRRLSTSQIRERKPSTQKPSRSRVTSRRVHKNSKNHTLQNIQTLDKPIENYEETKSTLPSNSRNSVGKINIKVSNTIRNKKLNEINQLSNNSSNDEKTFRDENNFVNIFVNSKHKILKPNKTNKPRSRTNSCQYCTNNRNYKTVLSTTASTADQKPPKQFEESQITQESSNNFNSPIHPNHRTTYNEIKEPNYSNNKYSSRIIPVTSQYLTTQSFNTGKIFVGSSVGKMIPRNELTNGEANSKNKSNLGEENLKQPQRQQNTSITADEIKKNNTSSIVTNDTIPLSVEDINSSLLNISDSSPLDKIQLNDNSEVIYEKERDDATNGFVRFANGFQQNLPSKTTRNYFNQNNAVIKSTKQDLSTYSTEGTVSSSEDNLLDSIHTRTLVPSKPPRPFGRVGTEPATIEAVPNEITNSQDSSLPYPFFRISTASPFSLPKRNEEHYQFGSSFTDMSEPVTETIDIQETHHSLHNHGHEVEPMLRSGLVVPPSVSPRVIHSLAAYFENSMDTLNKNKKIYPNDHNETMTAALEDHLKSLLSNMTRDGYEKLFMENGFMDDIKPMNLTASTENEEDNTDNADNSEDVRKLAKIFSHALSQYLDDPSKFRKALVNIRPTEPPNTENLFPYESELLNFSEDDPKVISPFMLNNTSSNEKIKELDEIQNSLPSDSESLSIADSQSFISQFNSLNDVDKKNALKKKGLPNDHWTTSFEATKLWRTTFAVDPYSLNKDFQGTESYAALNPSSANYETTENVSPTSDGILPIPEEEIKYELRSLPKLTFNSTQVDGISIDFKNKDPLSENKFQNILNKLNITKDDFMDKMKELEGNPITRRLVLFLIQKCDLEMHPKPSPLPLAHPTQATNSAITANQKKEDTRALTVVKFVV</sequence>
<evidence type="ECO:0000259" key="2">
    <source>
        <dbReference type="PROSITE" id="PS50940"/>
    </source>
</evidence>
<feature type="region of interest" description="Disordered" evidence="1">
    <location>
        <begin position="356"/>
        <end position="405"/>
    </location>
</feature>
<dbReference type="GO" id="GO:0005576">
    <property type="term" value="C:extracellular region"/>
    <property type="evidence" value="ECO:0007669"/>
    <property type="project" value="InterPro"/>
</dbReference>
<name>A0AAW1UIB1_9CUCU</name>
<dbReference type="GO" id="GO:0008061">
    <property type="term" value="F:chitin binding"/>
    <property type="evidence" value="ECO:0007669"/>
    <property type="project" value="InterPro"/>
</dbReference>
<dbReference type="Proteomes" id="UP001431783">
    <property type="component" value="Unassembled WGS sequence"/>
</dbReference>
<dbReference type="AlphaFoldDB" id="A0AAW1UIB1"/>